<evidence type="ECO:0000313" key="1">
    <source>
        <dbReference type="EMBL" id="KYG82596.1"/>
    </source>
</evidence>
<name>A0A150XV70_9BACT</name>
<organism evidence="1 2">
    <name type="scientific">Roseivirga echinicomitans</name>
    <dbReference type="NCBI Taxonomy" id="296218"/>
    <lineage>
        <taxon>Bacteria</taxon>
        <taxon>Pseudomonadati</taxon>
        <taxon>Bacteroidota</taxon>
        <taxon>Cytophagia</taxon>
        <taxon>Cytophagales</taxon>
        <taxon>Roseivirgaceae</taxon>
        <taxon>Roseivirga</taxon>
    </lineage>
</organism>
<gene>
    <name evidence="1" type="ORF">AWN68_15215</name>
</gene>
<comment type="caution">
    <text evidence="1">The sequence shown here is derived from an EMBL/GenBank/DDBJ whole genome shotgun (WGS) entry which is preliminary data.</text>
</comment>
<dbReference type="AlphaFoldDB" id="A0A150XV70"/>
<dbReference type="Proteomes" id="UP000075615">
    <property type="component" value="Unassembled WGS sequence"/>
</dbReference>
<sequence length="74" mass="8821">MNHQKYRFFINSILNENFACHSFSVNNYEKRVRKIASWLSQGLKICGYIAYFVLHGRFIYLKFVVRGLRDGLTK</sequence>
<dbReference type="STRING" id="296218.AWN68_15215"/>
<proteinExistence type="predicted"/>
<protein>
    <submittedName>
        <fullName evidence="1">Uncharacterized protein</fullName>
    </submittedName>
</protein>
<keyword evidence="2" id="KW-1185">Reference proteome</keyword>
<evidence type="ECO:0000313" key="2">
    <source>
        <dbReference type="Proteomes" id="UP000075615"/>
    </source>
</evidence>
<accession>A0A150XV70</accession>
<dbReference type="EMBL" id="LRDB01000003">
    <property type="protein sequence ID" value="KYG82596.1"/>
    <property type="molecule type" value="Genomic_DNA"/>
</dbReference>
<reference evidence="1 2" key="1">
    <citation type="submission" date="2016-01" db="EMBL/GenBank/DDBJ databases">
        <title>Genome sequencing of Roseivirga echinicomitans KMM 6058.</title>
        <authorList>
            <person name="Selvaratnam C."/>
            <person name="Thevarajoo S."/>
            <person name="Goh K.M."/>
            <person name="Ee R."/>
            <person name="Chan K.-G."/>
            <person name="Chong C.S."/>
        </authorList>
    </citation>
    <scope>NUCLEOTIDE SEQUENCE [LARGE SCALE GENOMIC DNA]</scope>
    <source>
        <strain evidence="1 2">KMM 6058</strain>
    </source>
</reference>